<keyword evidence="7" id="KW-0472">Membrane</keyword>
<dbReference type="Proteomes" id="UP000306340">
    <property type="component" value="Unassembled WGS sequence"/>
</dbReference>
<dbReference type="GO" id="GO:0005886">
    <property type="term" value="C:plasma membrane"/>
    <property type="evidence" value="ECO:0007669"/>
    <property type="project" value="UniProtKB-SubCell"/>
</dbReference>
<organism evidence="9 10">
    <name type="scientific">Cereibacter changlensis</name>
    <dbReference type="NCBI Taxonomy" id="402884"/>
    <lineage>
        <taxon>Bacteria</taxon>
        <taxon>Pseudomonadati</taxon>
        <taxon>Pseudomonadota</taxon>
        <taxon>Alphaproteobacteria</taxon>
        <taxon>Rhodobacterales</taxon>
        <taxon>Paracoccaceae</taxon>
        <taxon>Cereibacter</taxon>
    </lineage>
</organism>
<keyword evidence="4" id="KW-1003">Cell membrane</keyword>
<sequence>MSLQAPEDRPLLEVDRLNTVFHTRAGTIRPVRNVSFTVARGEVLGVVGESGSGKSVTGLSILGLIDKPGEIESGAIRLNGRDLVGLPEAEMRRIRGAKIAMIFQNPMMTLNPLERIGYQIAEALSEHESLSRRELRERCVAALQAVGIPSPEERLDAYPHQFSGGMRQRIVIAAALVTGPDLIIADEPTTALDVTIQAQIIHQMRQLIDQIGAGMIWISHDLATLSELADRIVVMYAGTVVETGATAEIIGAPRHPYTRKLLDSVPSRNTPGAALAQIQGIMPSLLTIGEGCPFASRCDRRVDGCARPIPATKLSATRTVWCINMPEEETA</sequence>
<proteinExistence type="inferred from homology"/>
<dbReference type="Pfam" id="PF08352">
    <property type="entry name" value="oligo_HPY"/>
    <property type="match status" value="1"/>
</dbReference>
<evidence type="ECO:0000313" key="9">
    <source>
        <dbReference type="EMBL" id="TKA97481.1"/>
    </source>
</evidence>
<protein>
    <submittedName>
        <fullName evidence="9">ABC transporter ATP-binding protein</fullName>
    </submittedName>
</protein>
<dbReference type="InterPro" id="IPR027417">
    <property type="entry name" value="P-loop_NTPase"/>
</dbReference>
<evidence type="ECO:0000256" key="7">
    <source>
        <dbReference type="ARBA" id="ARBA00023136"/>
    </source>
</evidence>
<evidence type="ECO:0000256" key="2">
    <source>
        <dbReference type="ARBA" id="ARBA00005417"/>
    </source>
</evidence>
<keyword evidence="6 9" id="KW-0067">ATP-binding</keyword>
<dbReference type="Gene3D" id="3.40.50.300">
    <property type="entry name" value="P-loop containing nucleotide triphosphate hydrolases"/>
    <property type="match status" value="1"/>
</dbReference>
<dbReference type="PANTHER" id="PTHR43297:SF2">
    <property type="entry name" value="DIPEPTIDE TRANSPORT ATP-BINDING PROTEIN DPPD"/>
    <property type="match status" value="1"/>
</dbReference>
<dbReference type="GO" id="GO:0055085">
    <property type="term" value="P:transmembrane transport"/>
    <property type="evidence" value="ECO:0007669"/>
    <property type="project" value="UniProtKB-ARBA"/>
</dbReference>
<dbReference type="InterPro" id="IPR003593">
    <property type="entry name" value="AAA+_ATPase"/>
</dbReference>
<dbReference type="PROSITE" id="PS00211">
    <property type="entry name" value="ABC_TRANSPORTER_1"/>
    <property type="match status" value="1"/>
</dbReference>
<dbReference type="InterPro" id="IPR017871">
    <property type="entry name" value="ABC_transporter-like_CS"/>
</dbReference>
<dbReference type="GO" id="GO:0015833">
    <property type="term" value="P:peptide transport"/>
    <property type="evidence" value="ECO:0007669"/>
    <property type="project" value="InterPro"/>
</dbReference>
<evidence type="ECO:0000256" key="5">
    <source>
        <dbReference type="ARBA" id="ARBA00022741"/>
    </source>
</evidence>
<gene>
    <name evidence="9" type="ORF">FAZ78_05815</name>
</gene>
<reference evidence="9 10" key="1">
    <citation type="submission" date="2019-04" db="EMBL/GenBank/DDBJ databases">
        <title>Crypto-aerobic microbial life in anoxic (sulfidic) marine sediments.</title>
        <authorList>
            <person name="Bhattacharya S."/>
            <person name="Roy C."/>
            <person name="Mondal N."/>
            <person name="Sarkar J."/>
            <person name="Mandal S."/>
            <person name="Rameez M.J."/>
            <person name="Ghosh W."/>
        </authorList>
    </citation>
    <scope>NUCLEOTIDE SEQUENCE [LARGE SCALE GENOMIC DNA]</scope>
    <source>
        <strain evidence="9 10">SBBC</strain>
    </source>
</reference>
<dbReference type="NCBIfam" id="TIGR01727">
    <property type="entry name" value="oligo_HPY"/>
    <property type="match status" value="1"/>
</dbReference>
<dbReference type="Pfam" id="PF00005">
    <property type="entry name" value="ABC_tran"/>
    <property type="match status" value="1"/>
</dbReference>
<keyword evidence="3" id="KW-0813">Transport</keyword>
<evidence type="ECO:0000256" key="4">
    <source>
        <dbReference type="ARBA" id="ARBA00022475"/>
    </source>
</evidence>
<dbReference type="GO" id="GO:0005524">
    <property type="term" value="F:ATP binding"/>
    <property type="evidence" value="ECO:0007669"/>
    <property type="project" value="UniProtKB-KW"/>
</dbReference>
<dbReference type="InterPro" id="IPR050388">
    <property type="entry name" value="ABC_Ni/Peptide_Import"/>
</dbReference>
<feature type="domain" description="ABC transporter" evidence="8">
    <location>
        <begin position="15"/>
        <end position="262"/>
    </location>
</feature>
<dbReference type="AlphaFoldDB" id="A0A4U0Z4P2"/>
<dbReference type="InterPro" id="IPR003439">
    <property type="entry name" value="ABC_transporter-like_ATP-bd"/>
</dbReference>
<comment type="similarity">
    <text evidence="2">Belongs to the ABC transporter superfamily.</text>
</comment>
<dbReference type="CDD" id="cd03257">
    <property type="entry name" value="ABC_NikE_OppD_transporters"/>
    <property type="match status" value="1"/>
</dbReference>
<dbReference type="SMART" id="SM00382">
    <property type="entry name" value="AAA"/>
    <property type="match status" value="1"/>
</dbReference>
<dbReference type="PROSITE" id="PS50893">
    <property type="entry name" value="ABC_TRANSPORTER_2"/>
    <property type="match status" value="1"/>
</dbReference>
<accession>A0A4U0Z4P2</accession>
<evidence type="ECO:0000259" key="8">
    <source>
        <dbReference type="PROSITE" id="PS50893"/>
    </source>
</evidence>
<dbReference type="EMBL" id="SWAU01000035">
    <property type="protein sequence ID" value="TKA97481.1"/>
    <property type="molecule type" value="Genomic_DNA"/>
</dbReference>
<comment type="caution">
    <text evidence="9">The sequence shown here is derived from an EMBL/GenBank/DDBJ whole genome shotgun (WGS) entry which is preliminary data.</text>
</comment>
<name>A0A4U0Z4P2_9RHOB</name>
<dbReference type="GO" id="GO:0016887">
    <property type="term" value="F:ATP hydrolysis activity"/>
    <property type="evidence" value="ECO:0007669"/>
    <property type="project" value="InterPro"/>
</dbReference>
<dbReference type="FunFam" id="3.40.50.300:FF:000016">
    <property type="entry name" value="Oligopeptide ABC transporter ATP-binding component"/>
    <property type="match status" value="1"/>
</dbReference>
<dbReference type="SUPFAM" id="SSF52540">
    <property type="entry name" value="P-loop containing nucleoside triphosphate hydrolases"/>
    <property type="match status" value="1"/>
</dbReference>
<evidence type="ECO:0000256" key="1">
    <source>
        <dbReference type="ARBA" id="ARBA00004417"/>
    </source>
</evidence>
<dbReference type="InterPro" id="IPR013563">
    <property type="entry name" value="Oligopep_ABC_C"/>
</dbReference>
<keyword evidence="5" id="KW-0547">Nucleotide-binding</keyword>
<dbReference type="RefSeq" id="WP_136791716.1">
    <property type="nucleotide sequence ID" value="NZ_SWAU01000035.1"/>
</dbReference>
<evidence type="ECO:0000256" key="3">
    <source>
        <dbReference type="ARBA" id="ARBA00022448"/>
    </source>
</evidence>
<dbReference type="PANTHER" id="PTHR43297">
    <property type="entry name" value="OLIGOPEPTIDE TRANSPORT ATP-BINDING PROTEIN APPD"/>
    <property type="match status" value="1"/>
</dbReference>
<evidence type="ECO:0000313" key="10">
    <source>
        <dbReference type="Proteomes" id="UP000306340"/>
    </source>
</evidence>
<evidence type="ECO:0000256" key="6">
    <source>
        <dbReference type="ARBA" id="ARBA00022840"/>
    </source>
</evidence>
<comment type="subcellular location">
    <subcellularLocation>
        <location evidence="1">Cell inner membrane</location>
        <topology evidence="1">Peripheral membrane protein</topology>
    </subcellularLocation>
</comment>